<accession>A0AAV0W4I8</accession>
<evidence type="ECO:0000259" key="6">
    <source>
        <dbReference type="PROSITE" id="PS50923"/>
    </source>
</evidence>
<dbReference type="InterPro" id="IPR036024">
    <property type="entry name" value="Somatomedin_B-like_dom_sf"/>
</dbReference>
<dbReference type="Gene3D" id="2.60.120.200">
    <property type="match status" value="1"/>
</dbReference>
<reference evidence="8 9" key="1">
    <citation type="submission" date="2023-01" db="EMBL/GenBank/DDBJ databases">
        <authorList>
            <person name="Whitehead M."/>
        </authorList>
    </citation>
    <scope>NUCLEOTIDE SEQUENCE [LARGE SCALE GENOMIC DNA]</scope>
</reference>
<dbReference type="InterPro" id="IPR000436">
    <property type="entry name" value="Sushi_SCR_CCP_dom"/>
</dbReference>
<dbReference type="AlphaFoldDB" id="A0AAV0W4I8"/>
<dbReference type="SUPFAM" id="SSF90188">
    <property type="entry name" value="Somatomedin B domain"/>
    <property type="match status" value="1"/>
</dbReference>
<keyword evidence="3" id="KW-0812">Transmembrane</keyword>
<feature type="disulfide bond" evidence="2">
    <location>
        <begin position="80"/>
        <end position="123"/>
    </location>
</feature>
<dbReference type="InterPro" id="IPR001212">
    <property type="entry name" value="Somatomedin_B_dom"/>
</dbReference>
<dbReference type="Gene3D" id="2.10.70.10">
    <property type="entry name" value="Complement Module, domain 1"/>
    <property type="match status" value="1"/>
</dbReference>
<comment type="caution">
    <text evidence="8">The sequence shown here is derived from an EMBL/GenBank/DDBJ whole genome shotgun (WGS) entry which is preliminary data.</text>
</comment>
<dbReference type="GO" id="GO:0016020">
    <property type="term" value="C:membrane"/>
    <property type="evidence" value="ECO:0007669"/>
    <property type="project" value="InterPro"/>
</dbReference>
<evidence type="ECO:0000259" key="7">
    <source>
        <dbReference type="PROSITE" id="PS50958"/>
    </source>
</evidence>
<feature type="domain" description="Sushi" evidence="6">
    <location>
        <begin position="78"/>
        <end position="138"/>
    </location>
</feature>
<feature type="disulfide bond" evidence="2">
    <location>
        <begin position="109"/>
        <end position="136"/>
    </location>
</feature>
<proteinExistence type="predicted"/>
<dbReference type="PROSITE" id="PS50060">
    <property type="entry name" value="MAM_2"/>
    <property type="match status" value="1"/>
</dbReference>
<evidence type="ECO:0000313" key="8">
    <source>
        <dbReference type="EMBL" id="CAI6350765.1"/>
    </source>
</evidence>
<keyword evidence="9" id="KW-1185">Reference proteome</keyword>
<dbReference type="Proteomes" id="UP001160148">
    <property type="component" value="Unassembled WGS sequence"/>
</dbReference>
<dbReference type="InterPro" id="IPR000998">
    <property type="entry name" value="MAM_dom"/>
</dbReference>
<feature type="domain" description="SMB" evidence="7">
    <location>
        <begin position="306"/>
        <end position="346"/>
    </location>
</feature>
<dbReference type="SUPFAM" id="SSF49899">
    <property type="entry name" value="Concanavalin A-like lectins/glucanases"/>
    <property type="match status" value="1"/>
</dbReference>
<evidence type="ECO:0000259" key="5">
    <source>
        <dbReference type="PROSITE" id="PS50060"/>
    </source>
</evidence>
<evidence type="ECO:0000256" key="1">
    <source>
        <dbReference type="ARBA" id="ARBA00023157"/>
    </source>
</evidence>
<keyword evidence="4" id="KW-0732">Signal</keyword>
<dbReference type="InterPro" id="IPR035976">
    <property type="entry name" value="Sushi/SCR/CCP_sf"/>
</dbReference>
<evidence type="ECO:0000256" key="4">
    <source>
        <dbReference type="SAM" id="SignalP"/>
    </source>
</evidence>
<feature type="signal peptide" evidence="4">
    <location>
        <begin position="1"/>
        <end position="22"/>
    </location>
</feature>
<dbReference type="PROSITE" id="PS50923">
    <property type="entry name" value="SUSHI"/>
    <property type="match status" value="1"/>
</dbReference>
<feature type="domain" description="MAM" evidence="5">
    <location>
        <begin position="144"/>
        <end position="231"/>
    </location>
</feature>
<organism evidence="8 9">
    <name type="scientific">Macrosiphum euphorbiae</name>
    <name type="common">potato aphid</name>
    <dbReference type="NCBI Taxonomy" id="13131"/>
    <lineage>
        <taxon>Eukaryota</taxon>
        <taxon>Metazoa</taxon>
        <taxon>Ecdysozoa</taxon>
        <taxon>Arthropoda</taxon>
        <taxon>Hexapoda</taxon>
        <taxon>Insecta</taxon>
        <taxon>Pterygota</taxon>
        <taxon>Neoptera</taxon>
        <taxon>Paraneoptera</taxon>
        <taxon>Hemiptera</taxon>
        <taxon>Sternorrhyncha</taxon>
        <taxon>Aphidomorpha</taxon>
        <taxon>Aphidoidea</taxon>
        <taxon>Aphididae</taxon>
        <taxon>Macrosiphini</taxon>
        <taxon>Macrosiphum</taxon>
    </lineage>
</organism>
<dbReference type="InterPro" id="IPR013320">
    <property type="entry name" value="ConA-like_dom_sf"/>
</dbReference>
<protein>
    <submittedName>
        <fullName evidence="8">Uncharacterized protein</fullName>
    </submittedName>
</protein>
<dbReference type="SMART" id="SM00137">
    <property type="entry name" value="MAM"/>
    <property type="match status" value="1"/>
</dbReference>
<evidence type="ECO:0000313" key="9">
    <source>
        <dbReference type="Proteomes" id="UP001160148"/>
    </source>
</evidence>
<dbReference type="Pfam" id="PF00629">
    <property type="entry name" value="MAM"/>
    <property type="match status" value="1"/>
</dbReference>
<keyword evidence="3" id="KW-0472">Membrane</keyword>
<dbReference type="CDD" id="cd00033">
    <property type="entry name" value="CCP"/>
    <property type="match status" value="1"/>
</dbReference>
<keyword evidence="2" id="KW-0768">Sushi</keyword>
<name>A0AAV0W4I8_9HEMI</name>
<evidence type="ECO:0000256" key="2">
    <source>
        <dbReference type="PROSITE-ProRule" id="PRU00302"/>
    </source>
</evidence>
<gene>
    <name evidence="8" type="ORF">MEUPH1_LOCUS7192</name>
</gene>
<dbReference type="SMART" id="SM00032">
    <property type="entry name" value="CCP"/>
    <property type="match status" value="2"/>
</dbReference>
<keyword evidence="1 2" id="KW-1015">Disulfide bond</keyword>
<sequence>MVGFSAIFVFFVYLYLSKVSECDSLSRNRCPTIELKNGRVRLRAGGRVARISCLPPFKLIRGYEEANCVRGQWDTENPICAREGCLIQEVVPHGRLDVLYEGAKLEVKCDLGYTIDGPSYVYCNEDLEWNEELKGCKEHDQIFLSCDFESSDERFCGWKNDIFNDIDWLADKVAFILFTTRRHVSPGSTQYFKSNYISLDAGNYGSTTTGRLLSPAILPARSKQRCLIFAYKVMSGNSNGIPILKVTFGGIPHWESHEGQGRVIIGLYKINISTRIIIEGKSCKAAIDNIIITEGDSCNDLPYEEETNSCHDNCGRITLGRCSCDWECYNNNNCCPDLRIKCPYIVPIENITRLYLTNATTVTKTTVMTTEKNTILNVTVKNITTSSPVITTPGRNDTLTIDKITTASTIKTSNITSTYSPVSMTNLTMTVSIPLTTTSTEVPKSSLFVNSTISRPINPNSVTTSPNVSMTIPNIVVNIQSNSSTIIKTPSMTIIPSISSSTIKPLTVNKTFATEQLNITPTAITKSLMINTTISMTTILPNISNSTSRPDKLNPTMKVILIPTIITKSAVENTPLTTSTSVYLSNSTFKPLITYSTLSTVKLMNSSSTITKSITDNSPSTTALINNSTKLSIKPSIQDSDEQLVNKSINTQQTKQNTIINENKTMLNNSTTRVLPSNVKYLNDSIVNDKNMVVFDISGLNPNLKPFEYNQTSNYKDPLNITTESYNLSDMRNTSISFKNEKQTKVLKVHQIPELNNYLHNQSTKNIDNLLADSVKKDENAKSSYTFDTVTIIKYIAALGVVLLTFKFTLSFILLRLNKPSSDEMGEHFVETDNESSCNMELTINHNQ</sequence>
<feature type="chain" id="PRO_5043415458" evidence="4">
    <location>
        <begin position="23"/>
        <end position="848"/>
    </location>
</feature>
<dbReference type="SUPFAM" id="SSF57535">
    <property type="entry name" value="Complement control module/SCR domain"/>
    <property type="match status" value="1"/>
</dbReference>
<keyword evidence="3" id="KW-1133">Transmembrane helix</keyword>
<dbReference type="EMBL" id="CARXXK010000001">
    <property type="protein sequence ID" value="CAI6350765.1"/>
    <property type="molecule type" value="Genomic_DNA"/>
</dbReference>
<dbReference type="PROSITE" id="PS50958">
    <property type="entry name" value="SMB_2"/>
    <property type="match status" value="1"/>
</dbReference>
<evidence type="ECO:0000256" key="3">
    <source>
        <dbReference type="SAM" id="Phobius"/>
    </source>
</evidence>
<feature type="transmembrane region" description="Helical" evidence="3">
    <location>
        <begin position="792"/>
        <end position="815"/>
    </location>
</feature>
<dbReference type="Pfam" id="PF00084">
    <property type="entry name" value="Sushi"/>
    <property type="match status" value="1"/>
</dbReference>